<dbReference type="GO" id="GO:0016757">
    <property type="term" value="F:glycosyltransferase activity"/>
    <property type="evidence" value="ECO:0007669"/>
    <property type="project" value="UniProtKB-KW"/>
</dbReference>
<sequence>MTAEIGGDMEAKEGTKQISRLSNISTSHTPQCSSQALTLGEKFMWYAPHSGFSNQLSEFKNAILMAGILNRTLVVPPILDHHAIALGSCPKFRVVDPKDIRISVWDHVIELVQSRRYISIAEIIDITSLVSSTLVRVIDLRDFVSIWCGISLDLACVADTKLHSPVSKSLNQCGSLLAGLHGSIEKCIYAVNEDCRTTVWTYNEDGHGDGMLDSFQPDEKLKQKKKISYVRRRKDVFKTLGPGSEAESASLLAFGTLFSATYKGSELYVDIRESNQNQRFLSLKEKTKLLSFVPEILIAGKEFAKQTIRAPFLCAQLRLLDGQFKNHQKATFQGLRQKLESLRKEGHLPIHIFIMTDLPGDNWTNTYLGDLVSENHKYKLYFLKGNDKLIKRAAIKLMTAGHGQRFLSNSYSVIGKKYCSSQRLPDLLLYVEQTVCSCASLGVLGLMGWEFNHVCTTRWLNSPCSEISFPQILDDSSALRGNSHLLGDRHYSQEHCFILDVLLPSNLEWSWCHLVYDITMAPMPEILYRLEQVELLLRVRQEHYQIVSSQDVACLRRANLQKYECVVTSEL</sequence>
<dbReference type="AlphaFoldDB" id="A0AAQ3S268"/>
<reference evidence="1 2" key="1">
    <citation type="journal article" date="2023" name="Life. Sci Alliance">
        <title>Evolutionary insights into 3D genome organization and epigenetic landscape of Vigna mungo.</title>
        <authorList>
            <person name="Junaid A."/>
            <person name="Singh B."/>
            <person name="Bhatia S."/>
        </authorList>
    </citation>
    <scope>NUCLEOTIDE SEQUENCE [LARGE SCALE GENOMIC DNA]</scope>
    <source>
        <strain evidence="1">Urdbean</strain>
    </source>
</reference>
<evidence type="ECO:0000313" key="2">
    <source>
        <dbReference type="Proteomes" id="UP001374535"/>
    </source>
</evidence>
<accession>A0AAQ3S268</accession>
<dbReference type="Gene3D" id="3.40.50.11340">
    <property type="match status" value="1"/>
</dbReference>
<gene>
    <name evidence="1" type="ORF">V8G54_012313</name>
</gene>
<name>A0AAQ3S268_VIGMU</name>
<dbReference type="Proteomes" id="UP001374535">
    <property type="component" value="Chromosome 4"/>
</dbReference>
<dbReference type="EMBL" id="CP144697">
    <property type="protein sequence ID" value="WVZ14747.1"/>
    <property type="molecule type" value="Genomic_DNA"/>
</dbReference>
<proteinExistence type="predicted"/>
<dbReference type="PANTHER" id="PTHR36050">
    <property type="entry name" value="O-FUCOSYLTRANSFERASE 30"/>
    <property type="match status" value="1"/>
</dbReference>
<organism evidence="1 2">
    <name type="scientific">Vigna mungo</name>
    <name type="common">Black gram</name>
    <name type="synonym">Phaseolus mungo</name>
    <dbReference type="NCBI Taxonomy" id="3915"/>
    <lineage>
        <taxon>Eukaryota</taxon>
        <taxon>Viridiplantae</taxon>
        <taxon>Streptophyta</taxon>
        <taxon>Embryophyta</taxon>
        <taxon>Tracheophyta</taxon>
        <taxon>Spermatophyta</taxon>
        <taxon>Magnoliopsida</taxon>
        <taxon>eudicotyledons</taxon>
        <taxon>Gunneridae</taxon>
        <taxon>Pentapetalae</taxon>
        <taxon>rosids</taxon>
        <taxon>fabids</taxon>
        <taxon>Fabales</taxon>
        <taxon>Fabaceae</taxon>
        <taxon>Papilionoideae</taxon>
        <taxon>50 kb inversion clade</taxon>
        <taxon>NPAAA clade</taxon>
        <taxon>indigoferoid/millettioid clade</taxon>
        <taxon>Phaseoleae</taxon>
        <taxon>Vigna</taxon>
    </lineage>
</organism>
<evidence type="ECO:0000313" key="1">
    <source>
        <dbReference type="EMBL" id="WVZ14747.1"/>
    </source>
</evidence>
<dbReference type="GO" id="GO:0006004">
    <property type="term" value="P:fucose metabolic process"/>
    <property type="evidence" value="ECO:0007669"/>
    <property type="project" value="UniProtKB-KW"/>
</dbReference>
<protein>
    <recommendedName>
        <fullName evidence="3">O-fucosyltransferase family protein</fullName>
    </recommendedName>
</protein>
<keyword evidence="2" id="KW-1185">Reference proteome</keyword>
<evidence type="ECO:0008006" key="3">
    <source>
        <dbReference type="Google" id="ProtNLM"/>
    </source>
</evidence>
<dbReference type="PANTHER" id="PTHR36050:SF1">
    <property type="entry name" value="O-FUCOSYLTRANSFERASE 30"/>
    <property type="match status" value="1"/>
</dbReference>